<keyword evidence="5" id="KW-0548">Nucleotidyltransferase</keyword>
<reference evidence="14" key="2">
    <citation type="submission" date="2022-10" db="EMBL/GenBank/DDBJ databases">
        <authorList>
            <consortium name="ENA_rothamsted_submissions"/>
            <consortium name="culmorum"/>
            <person name="King R."/>
        </authorList>
    </citation>
    <scope>NUCLEOTIDE SEQUENCE</scope>
</reference>
<dbReference type="GO" id="GO:0046872">
    <property type="term" value="F:metal ion binding"/>
    <property type="evidence" value="ECO:0007669"/>
    <property type="project" value="UniProtKB-KW"/>
</dbReference>
<keyword evidence="7" id="KW-0547">Nucleotide-binding</keyword>
<evidence type="ECO:0000256" key="3">
    <source>
        <dbReference type="ARBA" id="ARBA00008307"/>
    </source>
</evidence>
<evidence type="ECO:0000256" key="9">
    <source>
        <dbReference type="ARBA" id="ARBA00022842"/>
    </source>
</evidence>
<evidence type="ECO:0000256" key="6">
    <source>
        <dbReference type="ARBA" id="ARBA00022723"/>
    </source>
</evidence>
<evidence type="ECO:0008006" key="16">
    <source>
        <dbReference type="Google" id="ProtNLM"/>
    </source>
</evidence>
<keyword evidence="10" id="KW-0342">GTP-binding</keyword>
<dbReference type="GO" id="GO:0005524">
    <property type="term" value="F:ATP binding"/>
    <property type="evidence" value="ECO:0007669"/>
    <property type="project" value="UniProtKB-KW"/>
</dbReference>
<evidence type="ECO:0000256" key="10">
    <source>
        <dbReference type="ARBA" id="ARBA00023134"/>
    </source>
</evidence>
<dbReference type="PANTHER" id="PTHR10656:SF42">
    <property type="entry name" value="CYCLIC GMP-AMP SYNTHASE-LIKE PROTEIN-RELATED"/>
    <property type="match status" value="1"/>
</dbReference>
<evidence type="ECO:0000256" key="7">
    <source>
        <dbReference type="ARBA" id="ARBA00022741"/>
    </source>
</evidence>
<keyword evidence="6" id="KW-0479">Metal-binding</keyword>
<evidence type="ECO:0000256" key="11">
    <source>
        <dbReference type="ARBA" id="ARBA00023211"/>
    </source>
</evidence>
<dbReference type="GO" id="GO:0016779">
    <property type="term" value="F:nucleotidyltransferase activity"/>
    <property type="evidence" value="ECO:0007669"/>
    <property type="project" value="UniProtKB-KW"/>
</dbReference>
<keyword evidence="11" id="KW-0464">Manganese</keyword>
<evidence type="ECO:0000256" key="5">
    <source>
        <dbReference type="ARBA" id="ARBA00022695"/>
    </source>
</evidence>
<sequence>MMTAKKKNLDANLEEIFKEYIAIKDEDYKKSQDIFKIVFDMVKVKMGEKCNYFKKYSSQVMIAGSVDDGIKVSKLDEFDMDIVIRLPINHANDGEKGIIMEYDQPGFVKLKIIDSFDHLDKQPEWEKCHVVTKEWRDAKKYFLQNKFRSWLHGIVQKALNDMNRKVTVNGVSYLLSYKESGPAYTLNIKNDKDQEQFYLDVDLVPVIRFSLPRWPSGYRCTGDSNQVKDWYVVPKPNKSLQDDTQKSRCWRLSFQAFEKDMMKNRQQLKKTIRYNLQVKKLRDSQDMKAIASYYIKTLFLWKISKNDDKYWQAKLSLLFHTMVKELYDAVEKKCIPFFWHKDHNLIEGLKPSLQKIYLGKLDAVLKSIEATDVDSVVDALLTPSELKKFKSSEFYQNQKVKDVTDNAKPSSTVLCKQTSISNDDKTKLINSLISKVDRLTTTVFDLQDRVKRLEMCRDMTQTNRIDDSGDNSIICSLSSSENSELSLIEF</sequence>
<accession>A0A9N9QX45</accession>
<dbReference type="Proteomes" id="UP001153714">
    <property type="component" value="Chromosome 13"/>
</dbReference>
<reference evidence="14" key="1">
    <citation type="submission" date="2021-12" db="EMBL/GenBank/DDBJ databases">
        <authorList>
            <person name="King R."/>
        </authorList>
    </citation>
    <scope>NUCLEOTIDE SEQUENCE</scope>
</reference>
<dbReference type="GO" id="GO:0005525">
    <property type="term" value="F:GTP binding"/>
    <property type="evidence" value="ECO:0007669"/>
    <property type="project" value="UniProtKB-KW"/>
</dbReference>
<organism evidence="14 15">
    <name type="scientific">Diatraea saccharalis</name>
    <name type="common">sugarcane borer</name>
    <dbReference type="NCBI Taxonomy" id="40085"/>
    <lineage>
        <taxon>Eukaryota</taxon>
        <taxon>Metazoa</taxon>
        <taxon>Ecdysozoa</taxon>
        <taxon>Arthropoda</taxon>
        <taxon>Hexapoda</taxon>
        <taxon>Insecta</taxon>
        <taxon>Pterygota</taxon>
        <taxon>Neoptera</taxon>
        <taxon>Endopterygota</taxon>
        <taxon>Lepidoptera</taxon>
        <taxon>Glossata</taxon>
        <taxon>Ditrysia</taxon>
        <taxon>Pyraloidea</taxon>
        <taxon>Crambidae</taxon>
        <taxon>Crambinae</taxon>
        <taxon>Diatraea</taxon>
    </lineage>
</organism>
<keyword evidence="8" id="KW-0067">ATP-binding</keyword>
<feature type="domain" description="Mab-21-like nucleotidyltransferase" evidence="12">
    <location>
        <begin position="68"/>
        <end position="264"/>
    </location>
</feature>
<keyword evidence="15" id="KW-1185">Reference proteome</keyword>
<evidence type="ECO:0000256" key="8">
    <source>
        <dbReference type="ARBA" id="ARBA00022840"/>
    </source>
</evidence>
<proteinExistence type="inferred from homology"/>
<feature type="domain" description="Mab-21-like HhH/H2TH-like" evidence="13">
    <location>
        <begin position="266"/>
        <end position="353"/>
    </location>
</feature>
<keyword evidence="9" id="KW-0460">Magnesium</keyword>
<dbReference type="InterPro" id="IPR046906">
    <property type="entry name" value="Mab-21_HhH/H2TH-like"/>
</dbReference>
<gene>
    <name evidence="14" type="ORF">DIATSA_LOCUS3286</name>
</gene>
<evidence type="ECO:0000313" key="14">
    <source>
        <dbReference type="EMBL" id="CAG9785238.1"/>
    </source>
</evidence>
<dbReference type="EMBL" id="OU893344">
    <property type="protein sequence ID" value="CAG9785238.1"/>
    <property type="molecule type" value="Genomic_DNA"/>
</dbReference>
<dbReference type="Gene3D" id="1.10.1410.40">
    <property type="match status" value="1"/>
</dbReference>
<dbReference type="Gene3D" id="3.30.460.90">
    <property type="match status" value="1"/>
</dbReference>
<dbReference type="OrthoDB" id="6054650at2759"/>
<dbReference type="PANTHER" id="PTHR10656">
    <property type="entry name" value="CELL FATE DETERMINING PROTEIN MAB21-RELATED"/>
    <property type="match status" value="1"/>
</dbReference>
<dbReference type="InterPro" id="IPR024810">
    <property type="entry name" value="MAB21L/cGLR"/>
</dbReference>
<comment type="similarity">
    <text evidence="3">Belongs to the mab-21 family.</text>
</comment>
<evidence type="ECO:0000259" key="12">
    <source>
        <dbReference type="Pfam" id="PF03281"/>
    </source>
</evidence>
<evidence type="ECO:0000256" key="2">
    <source>
        <dbReference type="ARBA" id="ARBA00001946"/>
    </source>
</evidence>
<dbReference type="AlphaFoldDB" id="A0A9N9QX45"/>
<evidence type="ECO:0000313" key="15">
    <source>
        <dbReference type="Proteomes" id="UP001153714"/>
    </source>
</evidence>
<keyword evidence="4" id="KW-0808">Transferase</keyword>
<dbReference type="Pfam" id="PF03281">
    <property type="entry name" value="Mab-21"/>
    <property type="match status" value="1"/>
</dbReference>
<comment type="cofactor">
    <cofactor evidence="2">
        <name>Mg(2+)</name>
        <dbReference type="ChEBI" id="CHEBI:18420"/>
    </cofactor>
</comment>
<protein>
    <recommendedName>
        <fullName evidence="16">Cyclic GMP-AMP synthase-like</fullName>
    </recommendedName>
</protein>
<evidence type="ECO:0000259" key="13">
    <source>
        <dbReference type="Pfam" id="PF20266"/>
    </source>
</evidence>
<dbReference type="Pfam" id="PF20266">
    <property type="entry name" value="Mab-21_C"/>
    <property type="match status" value="1"/>
</dbReference>
<comment type="cofactor">
    <cofactor evidence="1">
        <name>Mn(2+)</name>
        <dbReference type="ChEBI" id="CHEBI:29035"/>
    </cofactor>
</comment>
<evidence type="ECO:0000256" key="1">
    <source>
        <dbReference type="ARBA" id="ARBA00001936"/>
    </source>
</evidence>
<dbReference type="InterPro" id="IPR046903">
    <property type="entry name" value="Mab-21-like_nuc_Trfase"/>
</dbReference>
<dbReference type="SMART" id="SM01265">
    <property type="entry name" value="Mab-21"/>
    <property type="match status" value="1"/>
</dbReference>
<evidence type="ECO:0000256" key="4">
    <source>
        <dbReference type="ARBA" id="ARBA00022679"/>
    </source>
</evidence>
<name>A0A9N9QX45_9NEOP</name>